<evidence type="ECO:0000256" key="1">
    <source>
        <dbReference type="SAM" id="Phobius"/>
    </source>
</evidence>
<keyword evidence="1" id="KW-0472">Membrane</keyword>
<keyword evidence="3" id="KW-1185">Reference proteome</keyword>
<name>A0A7D7PSY8_KOCVA</name>
<organism evidence="2 3">
    <name type="scientific">Kocuria varians</name>
    <name type="common">Micrococcus varians</name>
    <dbReference type="NCBI Taxonomy" id="1272"/>
    <lineage>
        <taxon>Bacteria</taxon>
        <taxon>Bacillati</taxon>
        <taxon>Actinomycetota</taxon>
        <taxon>Actinomycetes</taxon>
        <taxon>Micrococcales</taxon>
        <taxon>Micrococcaceae</taxon>
        <taxon>Kocuria</taxon>
    </lineage>
</organism>
<dbReference type="KEGG" id="kvr:CIB50_0002113"/>
<proteinExistence type="predicted"/>
<keyword evidence="1" id="KW-1133">Transmembrane helix</keyword>
<dbReference type="EMBL" id="CP059343">
    <property type="protein sequence ID" value="QMS57374.1"/>
    <property type="molecule type" value="Genomic_DNA"/>
</dbReference>
<accession>A0A7D7PSY8</accession>
<feature type="transmembrane region" description="Helical" evidence="1">
    <location>
        <begin position="237"/>
        <end position="257"/>
    </location>
</feature>
<keyword evidence="1" id="KW-0812">Transmembrane</keyword>
<feature type="transmembrane region" description="Helical" evidence="1">
    <location>
        <begin position="269"/>
        <end position="288"/>
    </location>
</feature>
<gene>
    <name evidence="2" type="ORF">CIB50_0002113</name>
</gene>
<sequence>MSETARTTARQTRTVALLHADAPQLPFLAGALGSPFTAVTQEGWSAALVAPGVDPVALAAAGDPGSVSVVLTSDGESRTLRVCPPVTALESHADWREQLADLAEATTLRWGPEERDETSAVPGAASVVDSPSAVESPAVVESIASLCDLDPAATARLENYARTPSSALLLESVLQLLGLPVVAAKIVEQQRELHEFEGVGEYEPRTTGLSLLDAASVEPSGNDVLARIQRAYVRRPALLLAVGGAEIALGAGLAGLASRGGRGAKLLGSASALMFSDAAVQTALWAAVRARKRR</sequence>
<reference evidence="2 3" key="2">
    <citation type="submission" date="2020-07" db="EMBL/GenBank/DDBJ databases">
        <title>Genome of starter culture bacteria Kocuria salsicia reveals its technological properties and safety for usage in meat industry.</title>
        <authorList>
            <person name="Michael M."/>
            <person name="Konstantin K."/>
            <person name="Evgenii K."/>
            <person name="Galina S."/>
            <person name="Oksana K."/>
            <person name="Andrei L."/>
        </authorList>
    </citation>
    <scope>NUCLEOTIDE SEQUENCE [LARGE SCALE GENOMIC DNA]</scope>
    <source>
        <strain evidence="2 3">80</strain>
    </source>
</reference>
<dbReference type="RefSeq" id="WP_094394184.1">
    <property type="nucleotide sequence ID" value="NZ_CP059343.1"/>
</dbReference>
<protein>
    <submittedName>
        <fullName evidence="2">Uncharacterized protein</fullName>
    </submittedName>
</protein>
<evidence type="ECO:0000313" key="3">
    <source>
        <dbReference type="Proteomes" id="UP000216825"/>
    </source>
</evidence>
<evidence type="ECO:0000313" key="2">
    <source>
        <dbReference type="EMBL" id="QMS57374.1"/>
    </source>
</evidence>
<dbReference type="Proteomes" id="UP000216825">
    <property type="component" value="Chromosome"/>
</dbReference>
<reference evidence="3" key="1">
    <citation type="submission" date="2017-08" db="EMBL/GenBank/DDBJ databases">
        <title>Draft Genome Sequence of Kocuria varians 80.</title>
        <authorList>
            <person name="Minaev M."/>
            <person name="Kurbakov K.A."/>
            <person name="Solodovnikova G.I."/>
            <person name="Kuznetsova O.A."/>
            <person name="Lisitsyn A.B."/>
        </authorList>
    </citation>
    <scope>NUCLEOTIDE SEQUENCE [LARGE SCALE GENOMIC DNA]</scope>
    <source>
        <strain evidence="3">80</strain>
    </source>
</reference>
<dbReference type="AlphaFoldDB" id="A0A7D7PSY8"/>